<evidence type="ECO:0000313" key="2">
    <source>
        <dbReference type="EMBL" id="UJO15616.1"/>
    </source>
</evidence>
<organism evidence="2 3">
    <name type="scientific">Passalora fulva</name>
    <name type="common">Tomato leaf mold</name>
    <name type="synonym">Cladosporium fulvum</name>
    <dbReference type="NCBI Taxonomy" id="5499"/>
    <lineage>
        <taxon>Eukaryota</taxon>
        <taxon>Fungi</taxon>
        <taxon>Dikarya</taxon>
        <taxon>Ascomycota</taxon>
        <taxon>Pezizomycotina</taxon>
        <taxon>Dothideomycetes</taxon>
        <taxon>Dothideomycetidae</taxon>
        <taxon>Mycosphaerellales</taxon>
        <taxon>Mycosphaerellaceae</taxon>
        <taxon>Fulvia</taxon>
    </lineage>
</organism>
<proteinExistence type="predicted"/>
<dbReference type="RefSeq" id="XP_047759982.1">
    <property type="nucleotide sequence ID" value="XM_047907317.1"/>
</dbReference>
<dbReference type="OrthoDB" id="5415055at2759"/>
<reference evidence="2" key="2">
    <citation type="journal article" date="2022" name="Microb. Genom.">
        <title>A chromosome-scale genome assembly of the tomato pathogen Cladosporium fulvum reveals a compartmentalized genome architecture and the presence of a dispensable chromosome.</title>
        <authorList>
            <person name="Zaccaron A.Z."/>
            <person name="Chen L.H."/>
            <person name="Samaras A."/>
            <person name="Stergiopoulos I."/>
        </authorList>
    </citation>
    <scope>NUCLEOTIDE SEQUENCE</scope>
    <source>
        <strain evidence="2">Race5_Kim</strain>
    </source>
</reference>
<feature type="compositionally biased region" description="Basic and acidic residues" evidence="1">
    <location>
        <begin position="186"/>
        <end position="199"/>
    </location>
</feature>
<evidence type="ECO:0000313" key="3">
    <source>
        <dbReference type="Proteomes" id="UP000756132"/>
    </source>
</evidence>
<dbReference type="EMBL" id="CP090165">
    <property type="protein sequence ID" value="UJO15616.1"/>
    <property type="molecule type" value="Genomic_DNA"/>
</dbReference>
<protein>
    <submittedName>
        <fullName evidence="2">Uncharacterized protein</fullName>
    </submittedName>
</protein>
<dbReference type="Proteomes" id="UP000756132">
    <property type="component" value="Chromosome 3"/>
</dbReference>
<feature type="region of interest" description="Disordered" evidence="1">
    <location>
        <begin position="339"/>
        <end position="360"/>
    </location>
</feature>
<dbReference type="KEGG" id="ffu:CLAFUR5_08169"/>
<keyword evidence="3" id="KW-1185">Reference proteome</keyword>
<name>A0A9Q8P741_PASFU</name>
<sequence>MYNAAHFTQITETERDGHHNLRIATEAARLAMSVDDWKAPELCPPHWRLPPKRSLRSKLKPATNVPSRILGRHNSRRTSRRPPIMRMKDSDDYITARAANPRTGLISPSVGTRTPCTPDSPGEALRLRTNDQTLPTPDFGSRTVKCRANQGRKIGNVSKQEAPPREHRRHSSRQGETTTPTTGRFDALDGPERRDSVLKDDQFVVHMPSAREPQPFMYPGYTPEQIEALKHYRQKTRRVSSEGYDQRLLRGSGQHSSKLDEGFTEDDLYALCPGVPGQPSFKPYRYEHTQTSPELSRITVRKRKTPRSDTNMTSNEPRRFVDKLEAKAATLFAPFASPKKTQHVKEPASTSREIPRTVPQHNACRATEQLPVKSIGSAPSPSAVVNPANVDHHHGEALKQRSGSGQPPICVPGSFEVADLSCLPRVKLVRPELAAVPRATLPTGRDKSRECSLSCQRDNNGQEKCAEIRDISSATVIHRRVSSYAEPADQHESGADILGGPKTTLSAEMLVDLLRLFLSSAKSLEMPKVAVIETLSSSEASTTEKMIALKQVLSLAAHALAICTTLAMLWKLGAAIMHLLEVLLWPLMVPLRILRWIGGLG</sequence>
<feature type="region of interest" description="Disordered" evidence="1">
    <location>
        <begin position="288"/>
        <end position="315"/>
    </location>
</feature>
<feature type="region of interest" description="Disordered" evidence="1">
    <location>
        <begin position="103"/>
        <end position="199"/>
    </location>
</feature>
<reference evidence="2" key="1">
    <citation type="submission" date="2021-12" db="EMBL/GenBank/DDBJ databases">
        <authorList>
            <person name="Zaccaron A."/>
            <person name="Stergiopoulos I."/>
        </authorList>
    </citation>
    <scope>NUCLEOTIDE SEQUENCE</scope>
    <source>
        <strain evidence="2">Race5_Kim</strain>
    </source>
</reference>
<evidence type="ECO:0000256" key="1">
    <source>
        <dbReference type="SAM" id="MobiDB-lite"/>
    </source>
</evidence>
<feature type="region of interest" description="Disordered" evidence="1">
    <location>
        <begin position="238"/>
        <end position="259"/>
    </location>
</feature>
<accession>A0A9Q8P741</accession>
<gene>
    <name evidence="2" type="ORF">CLAFUR5_08169</name>
</gene>
<dbReference type="AlphaFoldDB" id="A0A9Q8P741"/>
<dbReference type="GeneID" id="71988047"/>